<dbReference type="EMBL" id="FZQP02006958">
    <property type="protein sequence ID" value="VVD05319.1"/>
    <property type="molecule type" value="Genomic_DNA"/>
</dbReference>
<keyword evidence="2" id="KW-1185">Reference proteome</keyword>
<organism evidence="1 2">
    <name type="scientific">Leptidea sinapis</name>
    <dbReference type="NCBI Taxonomy" id="189913"/>
    <lineage>
        <taxon>Eukaryota</taxon>
        <taxon>Metazoa</taxon>
        <taxon>Ecdysozoa</taxon>
        <taxon>Arthropoda</taxon>
        <taxon>Hexapoda</taxon>
        <taxon>Insecta</taxon>
        <taxon>Pterygota</taxon>
        <taxon>Neoptera</taxon>
        <taxon>Endopterygota</taxon>
        <taxon>Lepidoptera</taxon>
        <taxon>Glossata</taxon>
        <taxon>Ditrysia</taxon>
        <taxon>Papilionoidea</taxon>
        <taxon>Pieridae</taxon>
        <taxon>Dismorphiinae</taxon>
        <taxon>Leptidea</taxon>
    </lineage>
</organism>
<name>A0A5E4R827_9NEOP</name>
<evidence type="ECO:0000313" key="1">
    <source>
        <dbReference type="EMBL" id="VVD05319.1"/>
    </source>
</evidence>
<proteinExistence type="predicted"/>
<gene>
    <name evidence="1" type="ORF">LSINAPIS_LOCUS14882</name>
</gene>
<dbReference type="AlphaFoldDB" id="A0A5E4R827"/>
<evidence type="ECO:0000313" key="2">
    <source>
        <dbReference type="Proteomes" id="UP000324832"/>
    </source>
</evidence>
<reference evidence="1 2" key="1">
    <citation type="submission" date="2017-07" db="EMBL/GenBank/DDBJ databases">
        <authorList>
            <person name="Talla V."/>
            <person name="Backstrom N."/>
        </authorList>
    </citation>
    <scope>NUCLEOTIDE SEQUENCE [LARGE SCALE GENOMIC DNA]</scope>
</reference>
<dbReference type="Proteomes" id="UP000324832">
    <property type="component" value="Unassembled WGS sequence"/>
</dbReference>
<sequence>MVKFKAESEKKVKSLEQRNVYLDKCNKALDERVLDMEQGLKASNGEIVGLEKQENEITTEVAKRIAQKLRLDPNNIEDASRVGRLGLSTSRCSVESGLSKRIGHCCAEVRGESINVCRALYSKGRRMFDHVFGEDSPVLAMLRRRQRCRHRGCLQRQEDCLVVGDEVVIQNV</sequence>
<protein>
    <submittedName>
        <fullName evidence="1">Uncharacterized protein</fullName>
    </submittedName>
</protein>
<accession>A0A5E4R827</accession>